<dbReference type="Proteomes" id="UP000094801">
    <property type="component" value="Unassembled WGS sequence"/>
</dbReference>
<organism evidence="5 6">
    <name type="scientific">[Candida] arabinofermentans NRRL YB-2248</name>
    <dbReference type="NCBI Taxonomy" id="983967"/>
    <lineage>
        <taxon>Eukaryota</taxon>
        <taxon>Fungi</taxon>
        <taxon>Dikarya</taxon>
        <taxon>Ascomycota</taxon>
        <taxon>Saccharomycotina</taxon>
        <taxon>Pichiomycetes</taxon>
        <taxon>Pichiales</taxon>
        <taxon>Pichiaceae</taxon>
        <taxon>Ogataea</taxon>
        <taxon>Ogataea/Candida clade</taxon>
    </lineage>
</organism>
<feature type="region of interest" description="Disordered" evidence="3">
    <location>
        <begin position="23"/>
        <end position="44"/>
    </location>
</feature>
<evidence type="ECO:0000259" key="4">
    <source>
        <dbReference type="Pfam" id="PF10187"/>
    </source>
</evidence>
<evidence type="ECO:0000313" key="6">
    <source>
        <dbReference type="Proteomes" id="UP000094801"/>
    </source>
</evidence>
<evidence type="ECO:0000256" key="3">
    <source>
        <dbReference type="SAM" id="MobiDB-lite"/>
    </source>
</evidence>
<feature type="region of interest" description="Disordered" evidence="3">
    <location>
        <begin position="91"/>
        <end position="112"/>
    </location>
</feature>
<name>A0A1E4SZW4_9ASCO</name>
<dbReference type="AlphaFoldDB" id="A0A1E4SZW4"/>
<dbReference type="OrthoDB" id="3998243at2759"/>
<reference evidence="6" key="1">
    <citation type="submission" date="2016-04" db="EMBL/GenBank/DDBJ databases">
        <title>Comparative genomics of biotechnologically important yeasts.</title>
        <authorList>
            <consortium name="DOE Joint Genome Institute"/>
            <person name="Riley R."/>
            <person name="Haridas S."/>
            <person name="Wolfe K.H."/>
            <person name="Lopes M.R."/>
            <person name="Hittinger C.T."/>
            <person name="Goker M."/>
            <person name="Salamov A."/>
            <person name="Wisecaver J."/>
            <person name="Long T.M."/>
            <person name="Aerts A.L."/>
            <person name="Barry K."/>
            <person name="Choi C."/>
            <person name="Clum A."/>
            <person name="Coughlan A.Y."/>
            <person name="Deshpande S."/>
            <person name="Douglass A.P."/>
            <person name="Hanson S.J."/>
            <person name="Klenk H.-P."/>
            <person name="Labutti K."/>
            <person name="Lapidus A."/>
            <person name="Lindquist E."/>
            <person name="Lipzen A."/>
            <person name="Meier-Kolthoff J.P."/>
            <person name="Ohm R.A."/>
            <person name="Otillar R.P."/>
            <person name="Pangilinan J."/>
            <person name="Peng Y."/>
            <person name="Rokas A."/>
            <person name="Rosa C.A."/>
            <person name="Scheuner C."/>
            <person name="Sibirny A.A."/>
            <person name="Slot J.C."/>
            <person name="Stielow J.B."/>
            <person name="Sun H."/>
            <person name="Kurtzman C.P."/>
            <person name="Blackwell M."/>
            <person name="Grigoriev I.V."/>
            <person name="Jeffries T.W."/>
        </authorList>
    </citation>
    <scope>NUCLEOTIDE SEQUENCE [LARGE SCALE GENOMIC DNA]</scope>
    <source>
        <strain evidence="6">NRRL YB-2248</strain>
    </source>
</reference>
<feature type="domain" description="FAM192A/Fyv6 N-terminal" evidence="4">
    <location>
        <begin position="28"/>
        <end position="104"/>
    </location>
</feature>
<evidence type="ECO:0000313" key="5">
    <source>
        <dbReference type="EMBL" id="ODV85039.1"/>
    </source>
</evidence>
<feature type="compositionally biased region" description="Polar residues" evidence="3">
    <location>
        <begin position="206"/>
        <end position="226"/>
    </location>
</feature>
<evidence type="ECO:0000256" key="2">
    <source>
        <dbReference type="ARBA" id="ARBA00023242"/>
    </source>
</evidence>
<accession>A0A1E4SZW4</accession>
<keyword evidence="2" id="KW-0539">Nucleus</keyword>
<dbReference type="InterPro" id="IPR019331">
    <property type="entry name" value="FAM192A/Fyv6_N"/>
</dbReference>
<protein>
    <recommendedName>
        <fullName evidence="4">FAM192A/Fyv6 N-terminal domain-containing protein</fullName>
    </recommendedName>
</protein>
<dbReference type="EMBL" id="KV453854">
    <property type="protein sequence ID" value="ODV85039.1"/>
    <property type="molecule type" value="Genomic_DNA"/>
</dbReference>
<feature type="region of interest" description="Disordered" evidence="3">
    <location>
        <begin position="134"/>
        <end position="232"/>
    </location>
</feature>
<feature type="compositionally biased region" description="Basic and acidic residues" evidence="3">
    <location>
        <begin position="153"/>
        <end position="198"/>
    </location>
</feature>
<gene>
    <name evidence="5" type="ORF">CANARDRAFT_28760</name>
</gene>
<dbReference type="Pfam" id="PF10187">
    <property type="entry name" value="FAM192A_Fyv6_N"/>
    <property type="match status" value="1"/>
</dbReference>
<comment type="subcellular location">
    <subcellularLocation>
        <location evidence="1">Nucleus</location>
    </subcellularLocation>
</comment>
<dbReference type="GO" id="GO:0005634">
    <property type="term" value="C:nucleus"/>
    <property type="evidence" value="ECO:0007669"/>
    <property type="project" value="UniProtKB-SubCell"/>
</dbReference>
<evidence type="ECO:0000256" key="1">
    <source>
        <dbReference type="ARBA" id="ARBA00004123"/>
    </source>
</evidence>
<proteinExistence type="predicted"/>
<keyword evidence="6" id="KW-1185">Reference proteome</keyword>
<sequence length="232" mass="26451">MSSKFVEAGEATVEQLAVVTESGESLMDELNQESNKPQRKSLAQQLRDNRTRIYKEFKEKMESTNSSYKLRNSDLDYYAKLEMDKLKEQEEWKKQEGSQLQEFKRQKLKQSTNSLKPHIHELLDDTDHDIVISRKSNDTHSISGVLKKKKKIKTESSFDIKEEPGHDSDDLQSHNQHDVPRSSIEIKTEASELLDKQLDGVPKLDPQTTPKVAAPSNTLNLGYGSSSDEDSD</sequence>